<feature type="domain" description="Amidohydrolase 3" evidence="8">
    <location>
        <begin position="349"/>
        <end position="422"/>
    </location>
</feature>
<dbReference type="SUPFAM" id="SSF51338">
    <property type="entry name" value="Composite domain of metallo-dependent hydrolases"/>
    <property type="match status" value="1"/>
</dbReference>
<dbReference type="EMBL" id="QGQD01000043">
    <property type="protein sequence ID" value="TLD01259.1"/>
    <property type="molecule type" value="Genomic_DNA"/>
</dbReference>
<gene>
    <name evidence="10" type="primary">pyrC_2</name>
    <name evidence="7" type="synonym">pyrC</name>
    <name evidence="10" type="ORF">DSM106044_02051</name>
</gene>
<evidence type="ECO:0000256" key="2">
    <source>
        <dbReference type="ARBA" id="ARBA00010286"/>
    </source>
</evidence>
<comment type="caution">
    <text evidence="7">Lacks conserved residue(s) required for the propagation of feature annotation.</text>
</comment>
<feature type="binding site" evidence="7">
    <location>
        <position position="152"/>
    </location>
    <ligand>
        <name>Zn(2+)</name>
        <dbReference type="ChEBI" id="CHEBI:29105"/>
        <label>2</label>
    </ligand>
</feature>
<evidence type="ECO:0000256" key="1">
    <source>
        <dbReference type="ARBA" id="ARBA00002368"/>
    </source>
</evidence>
<keyword evidence="3 7" id="KW-0479">Metal-binding</keyword>
<dbReference type="CDD" id="cd01317">
    <property type="entry name" value="DHOase_IIa"/>
    <property type="match status" value="1"/>
</dbReference>
<dbReference type="RefSeq" id="WP_044293851.1">
    <property type="nucleotide sequence ID" value="NZ_JTGN01000002.1"/>
</dbReference>
<evidence type="ECO:0000256" key="4">
    <source>
        <dbReference type="ARBA" id="ARBA00022801"/>
    </source>
</evidence>
<dbReference type="STRING" id="180332.GCA_000797495_04987"/>
<feature type="binding site" evidence="7">
    <location>
        <position position="94"/>
    </location>
    <ligand>
        <name>substrate</name>
    </ligand>
</feature>
<dbReference type="UniPathway" id="UPA00070">
    <property type="reaction ID" value="UER00117"/>
</dbReference>
<evidence type="ECO:0000259" key="8">
    <source>
        <dbReference type="Pfam" id="PF07969"/>
    </source>
</evidence>
<name>A0A4U8Q9K2_9FIRM</name>
<comment type="similarity">
    <text evidence="2 7">Belongs to the metallo-dependent hydrolases superfamily. DHOase family. Class I DHOase subfamily.</text>
</comment>
<reference evidence="10 11" key="1">
    <citation type="journal article" date="2019" name="Anaerobe">
        <title>Detection of Robinsoniella peoriensis in multiple bone samples of a trauma patient.</title>
        <authorList>
            <person name="Schrottner P."/>
            <person name="Hartwich K."/>
            <person name="Bunk B."/>
            <person name="Schober I."/>
            <person name="Helbig S."/>
            <person name="Rudolph W.W."/>
            <person name="Gunzer F."/>
        </authorList>
    </citation>
    <scope>NUCLEOTIDE SEQUENCE [LARGE SCALE GENOMIC DNA]</scope>
    <source>
        <strain evidence="10 11">DSM 106044</strain>
    </source>
</reference>
<feature type="active site" evidence="7">
    <location>
        <position position="305"/>
    </location>
</feature>
<sequence length="425" mass="45932">MRLLIKNGRVIDPSSKKDEIADILVEDDKILKVAENICEDSDEILDASGCFVMPGLIDLHVHLRDPGLEYKENIETGSMAAAKGGFTTIVAMANTLPVIDSGEKISSIYEKAARLSPIHVLQAGAVTKGMQGEELADIASMAACGAAALSEDGKTVMDAALYQEGLRTAAKFNLPVLDHCEDADLKGKGVMNECETSRKYGLPGIPNEVEDRIIERDIQLAAETGARLHICHCSTKGSVDLVRQGKDRGINVTAEVCPHHFTLTSGDIPPDDTNYKMAPPLRSKEDVNALIKGLADGTIDTISTDHAPHAAHEKDKDWRKAAFGIVGLETAVALTITRLVEPGYLTPMMMAERMSTAPARILGIDKGSLQKGKTADIVIIDPSHAYKIDKNTFVSKGRNTPFHGWDVKGKVRHTICDGRIVYSDL</sequence>
<dbReference type="GO" id="GO:0004038">
    <property type="term" value="F:allantoinase activity"/>
    <property type="evidence" value="ECO:0007669"/>
    <property type="project" value="TreeGrafter"/>
</dbReference>
<accession>A0A4U8Q9K2</accession>
<evidence type="ECO:0000256" key="6">
    <source>
        <dbReference type="ARBA" id="ARBA00022975"/>
    </source>
</evidence>
<dbReference type="GO" id="GO:0005737">
    <property type="term" value="C:cytoplasm"/>
    <property type="evidence" value="ECO:0007669"/>
    <property type="project" value="TreeGrafter"/>
</dbReference>
<dbReference type="GO" id="GO:0044205">
    <property type="term" value="P:'de novo' UMP biosynthetic process"/>
    <property type="evidence" value="ECO:0007669"/>
    <property type="project" value="UniProtKB-UniRule"/>
</dbReference>
<dbReference type="EC" id="3.5.2.3" evidence="7"/>
<dbReference type="PANTHER" id="PTHR43668">
    <property type="entry name" value="ALLANTOINASE"/>
    <property type="match status" value="1"/>
</dbReference>
<evidence type="ECO:0000313" key="10">
    <source>
        <dbReference type="EMBL" id="TLD01259.1"/>
    </source>
</evidence>
<keyword evidence="5 7" id="KW-0862">Zinc</keyword>
<evidence type="ECO:0000256" key="5">
    <source>
        <dbReference type="ARBA" id="ARBA00022833"/>
    </source>
</evidence>
<feature type="binding site" evidence="7">
    <location>
        <position position="179"/>
    </location>
    <ligand>
        <name>Zn(2+)</name>
        <dbReference type="ChEBI" id="CHEBI:29105"/>
        <label>2</label>
    </ligand>
</feature>
<feature type="domain" description="Dihydroorotase catalytic" evidence="9">
    <location>
        <begin position="51"/>
        <end position="237"/>
    </location>
</feature>
<dbReference type="PROSITE" id="PS00483">
    <property type="entry name" value="DIHYDROOROTASE_2"/>
    <property type="match status" value="1"/>
</dbReference>
<dbReference type="InterPro" id="IPR024403">
    <property type="entry name" value="DHOase_cat"/>
</dbReference>
<feature type="binding site" evidence="7">
    <location>
        <position position="305"/>
    </location>
    <ligand>
        <name>Zn(2+)</name>
        <dbReference type="ChEBI" id="CHEBI:29105"/>
        <label>1</label>
    </ligand>
</feature>
<feature type="binding site" evidence="7">
    <location>
        <begin position="323"/>
        <end position="324"/>
    </location>
    <ligand>
        <name>substrate</name>
    </ligand>
</feature>
<organism evidence="10 11">
    <name type="scientific">Robinsoniella peoriensis</name>
    <dbReference type="NCBI Taxonomy" id="180332"/>
    <lineage>
        <taxon>Bacteria</taxon>
        <taxon>Bacillati</taxon>
        <taxon>Bacillota</taxon>
        <taxon>Clostridia</taxon>
        <taxon>Lachnospirales</taxon>
        <taxon>Lachnospiraceae</taxon>
        <taxon>Robinsoniella</taxon>
    </lineage>
</organism>
<dbReference type="InterPro" id="IPR032466">
    <property type="entry name" value="Metal_Hydrolase"/>
</dbReference>
<dbReference type="InterPro" id="IPR004722">
    <property type="entry name" value="DHOase"/>
</dbReference>
<keyword evidence="11" id="KW-1185">Reference proteome</keyword>
<dbReference type="GO" id="GO:0006145">
    <property type="term" value="P:purine nucleobase catabolic process"/>
    <property type="evidence" value="ECO:0007669"/>
    <property type="project" value="TreeGrafter"/>
</dbReference>
<dbReference type="Pfam" id="PF07969">
    <property type="entry name" value="Amidohydro_3"/>
    <property type="match status" value="1"/>
</dbReference>
<dbReference type="GO" id="GO:0004151">
    <property type="term" value="F:dihydroorotase activity"/>
    <property type="evidence" value="ECO:0007669"/>
    <property type="project" value="UniProtKB-UniRule"/>
</dbReference>
<dbReference type="Pfam" id="PF12890">
    <property type="entry name" value="DHOase"/>
    <property type="match status" value="1"/>
</dbReference>
<dbReference type="PROSITE" id="PS00482">
    <property type="entry name" value="DIHYDROOROTASE_1"/>
    <property type="match status" value="1"/>
</dbReference>
<dbReference type="SUPFAM" id="SSF51556">
    <property type="entry name" value="Metallo-dependent hydrolases"/>
    <property type="match status" value="1"/>
</dbReference>
<comment type="catalytic activity">
    <reaction evidence="7">
        <text>(S)-dihydroorotate + H2O = N-carbamoyl-L-aspartate + H(+)</text>
        <dbReference type="Rhea" id="RHEA:24296"/>
        <dbReference type="ChEBI" id="CHEBI:15377"/>
        <dbReference type="ChEBI" id="CHEBI:15378"/>
        <dbReference type="ChEBI" id="CHEBI:30864"/>
        <dbReference type="ChEBI" id="CHEBI:32814"/>
        <dbReference type="EC" id="3.5.2.3"/>
    </reaction>
</comment>
<evidence type="ECO:0000259" key="9">
    <source>
        <dbReference type="Pfam" id="PF12890"/>
    </source>
</evidence>
<dbReference type="PANTHER" id="PTHR43668:SF2">
    <property type="entry name" value="ALLANTOINASE"/>
    <property type="match status" value="1"/>
</dbReference>
<feature type="binding site" evidence="7">
    <location>
        <position position="152"/>
    </location>
    <ligand>
        <name>Zn(2+)</name>
        <dbReference type="ChEBI" id="CHEBI:29105"/>
        <label>1</label>
    </ligand>
</feature>
<comment type="caution">
    <text evidence="10">The sequence shown here is derived from an EMBL/GenBank/DDBJ whole genome shotgun (WGS) entry which is preliminary data.</text>
</comment>
<dbReference type="Proteomes" id="UP000306509">
    <property type="component" value="Unassembled WGS sequence"/>
</dbReference>
<dbReference type="AlphaFoldDB" id="A0A4U8Q9K2"/>
<keyword evidence="6 7" id="KW-0665">Pyrimidine biosynthesis</keyword>
<feature type="binding site" evidence="7">
    <location>
        <position position="232"/>
    </location>
    <ligand>
        <name>Zn(2+)</name>
        <dbReference type="ChEBI" id="CHEBI:29105"/>
        <label>2</label>
    </ligand>
</feature>
<dbReference type="GO" id="GO:0008270">
    <property type="term" value="F:zinc ion binding"/>
    <property type="evidence" value="ECO:0007669"/>
    <property type="project" value="UniProtKB-UniRule"/>
</dbReference>
<dbReference type="Gene3D" id="3.20.20.140">
    <property type="entry name" value="Metal-dependent hydrolases"/>
    <property type="match status" value="1"/>
</dbReference>
<comment type="cofactor">
    <cofactor evidence="7">
        <name>Zn(2+)</name>
        <dbReference type="ChEBI" id="CHEBI:29105"/>
    </cofactor>
    <text evidence="7">Binds 2 Zn(2+) ions per subunit.</text>
</comment>
<protein>
    <recommendedName>
        <fullName evidence="7">Dihydroorotase</fullName>
        <shortName evidence="7">DHOase</shortName>
        <ecNumber evidence="7">3.5.2.3</ecNumber>
    </recommendedName>
</protein>
<feature type="binding site" evidence="7">
    <location>
        <begin position="62"/>
        <end position="64"/>
    </location>
    <ligand>
        <name>substrate</name>
    </ligand>
</feature>
<comment type="pathway">
    <text evidence="7">Pyrimidine metabolism; UMP biosynthesis via de novo pathway; (S)-dihydroorotate from bicarbonate: step 3/3.</text>
</comment>
<dbReference type="InterPro" id="IPR002195">
    <property type="entry name" value="Dihydroorotase_CS"/>
</dbReference>
<evidence type="ECO:0000256" key="3">
    <source>
        <dbReference type="ARBA" id="ARBA00022723"/>
    </source>
</evidence>
<feature type="binding site" evidence="7">
    <location>
        <position position="62"/>
    </location>
    <ligand>
        <name>Zn(2+)</name>
        <dbReference type="ChEBI" id="CHEBI:29105"/>
        <label>1</label>
    </ligand>
</feature>
<feature type="binding site" evidence="7">
    <location>
        <position position="60"/>
    </location>
    <ligand>
        <name>Zn(2+)</name>
        <dbReference type="ChEBI" id="CHEBI:29105"/>
        <label>1</label>
    </ligand>
</feature>
<evidence type="ECO:0000313" key="11">
    <source>
        <dbReference type="Proteomes" id="UP000306509"/>
    </source>
</evidence>
<dbReference type="HAMAP" id="MF_00220_B">
    <property type="entry name" value="PyrC_classI_B"/>
    <property type="match status" value="1"/>
</dbReference>
<dbReference type="Gene3D" id="2.30.40.10">
    <property type="entry name" value="Urease, subunit C, domain 1"/>
    <property type="match status" value="1"/>
</dbReference>
<dbReference type="NCBIfam" id="TIGR00857">
    <property type="entry name" value="pyrC_multi"/>
    <property type="match status" value="1"/>
</dbReference>
<feature type="binding site" evidence="7">
    <location>
        <position position="309"/>
    </location>
    <ligand>
        <name>substrate</name>
    </ligand>
</feature>
<proteinExistence type="inferred from homology"/>
<dbReference type="InterPro" id="IPR013108">
    <property type="entry name" value="Amidohydro_3"/>
</dbReference>
<comment type="function">
    <text evidence="1 7">Catalyzes the reversible cyclization of carbamoyl aspartate to dihydroorotate.</text>
</comment>
<dbReference type="InterPro" id="IPR011059">
    <property type="entry name" value="Metal-dep_hydrolase_composite"/>
</dbReference>
<evidence type="ECO:0000256" key="7">
    <source>
        <dbReference type="HAMAP-Rule" id="MF_00220"/>
    </source>
</evidence>
<dbReference type="InterPro" id="IPR050138">
    <property type="entry name" value="DHOase/Allantoinase_Hydrolase"/>
</dbReference>
<keyword evidence="4 7" id="KW-0378">Hydrolase</keyword>